<dbReference type="FunFam" id="2.40.160.50:FF:000009">
    <property type="entry name" value="Putative hemolysin activator protein"/>
    <property type="match status" value="1"/>
</dbReference>
<keyword evidence="6" id="KW-0472">Membrane</keyword>
<evidence type="ECO:0000256" key="5">
    <source>
        <dbReference type="ARBA" id="ARBA00023065"/>
    </source>
</evidence>
<dbReference type="PIRSF" id="PIRSF029745">
    <property type="entry name" value="FhaC"/>
    <property type="match status" value="1"/>
</dbReference>
<dbReference type="OrthoDB" id="290122at2"/>
<dbReference type="Pfam" id="PF08479">
    <property type="entry name" value="POTRA_2"/>
    <property type="match status" value="1"/>
</dbReference>
<dbReference type="Gene3D" id="2.40.160.50">
    <property type="entry name" value="membrane protein fhac: a member of the omp85/tpsb transporter family"/>
    <property type="match status" value="1"/>
</dbReference>
<dbReference type="InterPro" id="IPR013686">
    <property type="entry name" value="Polypept-transport_assoc_ShlB"/>
</dbReference>
<dbReference type="Proteomes" id="UP000034866">
    <property type="component" value="Chromosome"/>
</dbReference>
<keyword evidence="4" id="KW-0812">Transmembrane</keyword>
<keyword evidence="12" id="KW-1185">Reference proteome</keyword>
<dbReference type="InterPro" id="IPR035251">
    <property type="entry name" value="ShlB_POTRA"/>
</dbReference>
<dbReference type="PATRIC" id="fig|230089.6.peg.71"/>
<dbReference type="PANTHER" id="PTHR34597">
    <property type="entry name" value="SLR1661 PROTEIN"/>
    <property type="match status" value="1"/>
</dbReference>
<dbReference type="GO" id="GO:0009279">
    <property type="term" value="C:cell outer membrane"/>
    <property type="evidence" value="ECO:0007669"/>
    <property type="project" value="UniProtKB-SubCell"/>
</dbReference>
<dbReference type="STRING" id="230089.VY86_00260"/>
<evidence type="ECO:0000313" key="12">
    <source>
        <dbReference type="Proteomes" id="UP000034866"/>
    </source>
</evidence>
<feature type="domain" description="ShlB POTRA" evidence="10">
    <location>
        <begin position="150"/>
        <end position="204"/>
    </location>
</feature>
<evidence type="ECO:0000259" key="8">
    <source>
        <dbReference type="Pfam" id="PF03865"/>
    </source>
</evidence>
<dbReference type="Pfam" id="PF03865">
    <property type="entry name" value="ShlB"/>
    <property type="match status" value="1"/>
</dbReference>
<keyword evidence="5" id="KW-0406">Ion transport</keyword>
<evidence type="ECO:0000313" key="11">
    <source>
        <dbReference type="EMBL" id="AKH62024.1"/>
    </source>
</evidence>
<feature type="domain" description="Haemolysin activator HlyB C-terminal" evidence="8">
    <location>
        <begin position="209"/>
        <end position="522"/>
    </location>
</feature>
<feature type="domain" description="Polypeptide-transport-associated ShlB-type" evidence="9">
    <location>
        <begin position="73"/>
        <end position="149"/>
    </location>
</feature>
<evidence type="ECO:0000259" key="9">
    <source>
        <dbReference type="Pfam" id="PF08479"/>
    </source>
</evidence>
<dbReference type="Pfam" id="PF17287">
    <property type="entry name" value="POTRA_3"/>
    <property type="match status" value="1"/>
</dbReference>
<keyword evidence="5" id="KW-0813">Transport</keyword>
<sequence length="558" mass="62654">MKSSIWVFTVFCSVITGSQAADRLEQQSEQQLIHQQARQQALEAQLAPPPADVRLSVPEKAVSSAFPVETPCFPLSHVRLAGTENFPHWLPFRRVAQQGENHCLGDKGISRLMTQLQDQLINHGYVTSRVLAPRQDLHTQTLKLVMIPGRIRHIRYTPDSGHYIQRFTPFPAREGKLLDLRDIEQGLENLQRFPTVQAEMNIVPAEQPGESDIVLDWRQSRHWRVATYLDDTGSKSTGRYQGGLTFFLDNPLALSDLFYLSAGRDIHASAGKGSQNDTLYYSLPFGYWMASVTASHYDYTQTIAGLNQAIQYRGKSKNLSVQFSRVLHRNADQKTGLNGEIYRRASRHFIDNTEIDVQRRETAGWKLGLSHHHVIGSATLDARVTYQQGMRWFGAQPAPEEYRNEGTALPKITQFSATLAGPLTLFSQPFSYQTQYLRQISASPLTPQDRFSIGGRWTVRGFDGELTLSADRGWYSRNELDWQTPLKGQSLYLAMDYGEVGGRGSDALLGKHLAGSALGWRGSLKGVSYDLFVGVPLPKPAGFQTSPVTAGFNLYWQY</sequence>
<dbReference type="GO" id="GO:0008320">
    <property type="term" value="F:protein transmembrane transporter activity"/>
    <property type="evidence" value="ECO:0007669"/>
    <property type="project" value="TreeGrafter"/>
</dbReference>
<organism evidence="11 12">
    <name type="scientific">Photorhabdus thracensis</name>
    <dbReference type="NCBI Taxonomy" id="230089"/>
    <lineage>
        <taxon>Bacteria</taxon>
        <taxon>Pseudomonadati</taxon>
        <taxon>Pseudomonadota</taxon>
        <taxon>Gammaproteobacteria</taxon>
        <taxon>Enterobacterales</taxon>
        <taxon>Morganellaceae</taxon>
        <taxon>Photorhabdus</taxon>
    </lineage>
</organism>
<proteinExistence type="inferred from homology"/>
<protein>
    <submittedName>
        <fullName evidence="11">ShlB/FhaC/HecB family hemolysin secretion/activation protein</fullName>
    </submittedName>
</protein>
<evidence type="ECO:0000256" key="3">
    <source>
        <dbReference type="ARBA" id="ARBA00022452"/>
    </source>
</evidence>
<dbReference type="RefSeq" id="WP_046973494.1">
    <property type="nucleotide sequence ID" value="NZ_CP011104.1"/>
</dbReference>
<dbReference type="Gene3D" id="3.10.20.310">
    <property type="entry name" value="membrane protein fhac"/>
    <property type="match status" value="1"/>
</dbReference>
<dbReference type="KEGG" id="ptt:VY86_00260"/>
<reference evidence="11 12" key="1">
    <citation type="journal article" date="2015" name="J. Biotechnol.">
        <title>Complete genome sequence of Photorhabdus temperata subsp. thracensis 39-8(T), an entomopathogenic bacterium for the improved commercial bioinsecticide.</title>
        <authorList>
            <person name="Kwak Y."/>
            <person name="Shin J.H."/>
        </authorList>
    </citation>
    <scope>NUCLEOTIDE SEQUENCE [LARGE SCALE GENOMIC DNA]</scope>
    <source>
        <strain evidence="11 12">DSM 15199</strain>
    </source>
</reference>
<evidence type="ECO:0000256" key="7">
    <source>
        <dbReference type="ARBA" id="ARBA00023237"/>
    </source>
</evidence>
<gene>
    <name evidence="11" type="ORF">VY86_00260</name>
</gene>
<dbReference type="InterPro" id="IPR051544">
    <property type="entry name" value="TPS_OM_transporter"/>
</dbReference>
<comment type="subcellular location">
    <subcellularLocation>
        <location evidence="1">Cell outer membrane</location>
    </subcellularLocation>
</comment>
<reference evidence="12" key="2">
    <citation type="submission" date="2015-03" db="EMBL/GenBank/DDBJ databases">
        <title>Genome sequence of Azospirillum thiophilum strain DSM 21654T.</title>
        <authorList>
            <person name="Kwak Y."/>
            <person name="Shin J.-H."/>
        </authorList>
    </citation>
    <scope>NUCLEOTIDE SEQUENCE [LARGE SCALE GENOMIC DNA]</scope>
    <source>
        <strain evidence="12">DSM 15199</strain>
    </source>
</reference>
<accession>A0A0F7LFZ9</accession>
<evidence type="ECO:0000256" key="2">
    <source>
        <dbReference type="ARBA" id="ARBA00009055"/>
    </source>
</evidence>
<evidence type="ECO:0000259" key="10">
    <source>
        <dbReference type="Pfam" id="PF17287"/>
    </source>
</evidence>
<comment type="similarity">
    <text evidence="2">Belongs to the TPS (TC 1.B.20) family.</text>
</comment>
<dbReference type="GO" id="GO:0046819">
    <property type="term" value="P:protein secretion by the type V secretion system"/>
    <property type="evidence" value="ECO:0007669"/>
    <property type="project" value="TreeGrafter"/>
</dbReference>
<evidence type="ECO:0000256" key="1">
    <source>
        <dbReference type="ARBA" id="ARBA00004442"/>
    </source>
</evidence>
<keyword evidence="7" id="KW-0998">Cell outer membrane</keyword>
<dbReference type="InterPro" id="IPR005565">
    <property type="entry name" value="Hemolysn_activator_HlyB_C"/>
</dbReference>
<dbReference type="EMBL" id="CP011104">
    <property type="protein sequence ID" value="AKH62024.1"/>
    <property type="molecule type" value="Genomic_DNA"/>
</dbReference>
<dbReference type="AlphaFoldDB" id="A0A0F7LFZ9"/>
<dbReference type="InterPro" id="IPR027282">
    <property type="entry name" value="TPS"/>
</dbReference>
<dbReference type="GO" id="GO:0098046">
    <property type="term" value="C:type V protein secretion system complex"/>
    <property type="evidence" value="ECO:0007669"/>
    <property type="project" value="TreeGrafter"/>
</dbReference>
<evidence type="ECO:0000256" key="4">
    <source>
        <dbReference type="ARBA" id="ARBA00022692"/>
    </source>
</evidence>
<name>A0A0F7LFZ9_9GAMM</name>
<dbReference type="GO" id="GO:0006811">
    <property type="term" value="P:monoatomic ion transport"/>
    <property type="evidence" value="ECO:0007669"/>
    <property type="project" value="UniProtKB-KW"/>
</dbReference>
<dbReference type="PANTHER" id="PTHR34597:SF3">
    <property type="entry name" value="OUTER MEMBRANE TRANSPORTER CDIB"/>
    <property type="match status" value="1"/>
</dbReference>
<evidence type="ECO:0000256" key="6">
    <source>
        <dbReference type="ARBA" id="ARBA00023136"/>
    </source>
</evidence>
<keyword evidence="3" id="KW-1134">Transmembrane beta strand</keyword>